<dbReference type="PANTHER" id="PTHR24413">
    <property type="entry name" value="SPECKLE-TYPE POZ PROTEIN"/>
    <property type="match status" value="1"/>
</dbReference>
<dbReference type="Pfam" id="PF00651">
    <property type="entry name" value="BTB"/>
    <property type="match status" value="1"/>
</dbReference>
<accession>A0A9N8KE54</accession>
<reference evidence="2" key="1">
    <citation type="submission" date="2020-06" db="EMBL/GenBank/DDBJ databases">
        <authorList>
            <person name="Onetto C."/>
        </authorList>
    </citation>
    <scope>NUCLEOTIDE SEQUENCE</scope>
</reference>
<dbReference type="Proteomes" id="UP000714618">
    <property type="component" value="Unassembled WGS sequence"/>
</dbReference>
<dbReference type="AlphaFoldDB" id="A0A9N8KE54"/>
<feature type="domain" description="BTB" evidence="1">
    <location>
        <begin position="32"/>
        <end position="91"/>
    </location>
</feature>
<dbReference type="InterPro" id="IPR011333">
    <property type="entry name" value="SKP1/BTB/POZ_sf"/>
</dbReference>
<dbReference type="Gene3D" id="3.30.710.10">
    <property type="entry name" value="Potassium Channel Kv1.1, Chain A"/>
    <property type="match status" value="1"/>
</dbReference>
<gene>
    <name evidence="2" type="ORF">AWRI4233_LOCUS10005</name>
</gene>
<evidence type="ECO:0000313" key="3">
    <source>
        <dbReference type="Proteomes" id="UP000714618"/>
    </source>
</evidence>
<dbReference type="CDD" id="cd18186">
    <property type="entry name" value="BTB_POZ_ZBTB_KLHL-like"/>
    <property type="match status" value="1"/>
</dbReference>
<evidence type="ECO:0000259" key="1">
    <source>
        <dbReference type="PROSITE" id="PS50097"/>
    </source>
</evidence>
<organism evidence="2 3">
    <name type="scientific">Aureobasidium mustum</name>
    <dbReference type="NCBI Taxonomy" id="2773714"/>
    <lineage>
        <taxon>Eukaryota</taxon>
        <taxon>Fungi</taxon>
        <taxon>Dikarya</taxon>
        <taxon>Ascomycota</taxon>
        <taxon>Pezizomycotina</taxon>
        <taxon>Dothideomycetes</taxon>
        <taxon>Dothideomycetidae</taxon>
        <taxon>Dothideales</taxon>
        <taxon>Saccotheciaceae</taxon>
        <taxon>Aureobasidium</taxon>
    </lineage>
</organism>
<evidence type="ECO:0000313" key="2">
    <source>
        <dbReference type="EMBL" id="CAD0101180.1"/>
    </source>
</evidence>
<protein>
    <recommendedName>
        <fullName evidence="1">BTB domain-containing protein</fullName>
    </recommendedName>
</protein>
<dbReference type="SMART" id="SM00225">
    <property type="entry name" value="BTB"/>
    <property type="match status" value="1"/>
</dbReference>
<name>A0A9N8KE54_9PEZI</name>
<dbReference type="InterPro" id="IPR000210">
    <property type="entry name" value="BTB/POZ_dom"/>
</dbReference>
<proteinExistence type="predicted"/>
<comment type="caution">
    <text evidence="2">The sequence shown here is derived from an EMBL/GenBank/DDBJ whole genome shotgun (WGS) entry which is preliminary data.</text>
</comment>
<dbReference type="SUPFAM" id="SSF54695">
    <property type="entry name" value="POZ domain"/>
    <property type="match status" value="1"/>
</dbReference>
<dbReference type="PROSITE" id="PS50097">
    <property type="entry name" value="BTB"/>
    <property type="match status" value="1"/>
</dbReference>
<dbReference type="EMBL" id="CAIJEO010000013">
    <property type="protein sequence ID" value="CAD0101180.1"/>
    <property type="molecule type" value="Genomic_DNA"/>
</dbReference>
<sequence>MSSPSSVQISPEGQSQKELRNLGTFFSDKTLSDVIVKFGDQEIFAHRIILVKSSVWFEKALLGDLKVGQHVRPAVTAMLRFFYDGTYRLDGLKGNSADQHLTMYRLADLYDASSLRKQASRHLINQFSQDRYHTNSADQYRMADQVIRSIQQIIGPSADTFADNSIQEDVFKFIIEQASSMYKNELFQELLGDGSMFSESFARRFFQKTGELITRLQRNRSDDWGATPFSPYYTPLQLGNRHMGSL</sequence>
<dbReference type="OrthoDB" id="6359816at2759"/>
<keyword evidence="3" id="KW-1185">Reference proteome</keyword>